<feature type="transmembrane region" description="Helical" evidence="6">
    <location>
        <begin position="278"/>
        <end position="296"/>
    </location>
</feature>
<feature type="transmembrane region" description="Helical" evidence="6">
    <location>
        <begin position="215"/>
        <end position="237"/>
    </location>
</feature>
<evidence type="ECO:0000313" key="8">
    <source>
        <dbReference type="EMBL" id="AEE50210.1"/>
    </source>
</evidence>
<feature type="transmembrane region" description="Helical" evidence="6">
    <location>
        <begin position="160"/>
        <end position="179"/>
    </location>
</feature>
<reference evidence="8 9" key="1">
    <citation type="journal article" date="2011" name="Stand. Genomic Sci.">
        <title>Complete genome sequence of Haliscomenobacter hydrossis type strain (O).</title>
        <authorList>
            <consortium name="US DOE Joint Genome Institute (JGI-PGF)"/>
            <person name="Daligault H."/>
            <person name="Lapidus A."/>
            <person name="Zeytun A."/>
            <person name="Nolan M."/>
            <person name="Lucas S."/>
            <person name="Del Rio T.G."/>
            <person name="Tice H."/>
            <person name="Cheng J.F."/>
            <person name="Tapia R."/>
            <person name="Han C."/>
            <person name="Goodwin L."/>
            <person name="Pitluck S."/>
            <person name="Liolios K."/>
            <person name="Pagani I."/>
            <person name="Ivanova N."/>
            <person name="Huntemann M."/>
            <person name="Mavromatis K."/>
            <person name="Mikhailova N."/>
            <person name="Pati A."/>
            <person name="Chen A."/>
            <person name="Palaniappan K."/>
            <person name="Land M."/>
            <person name="Hauser L."/>
            <person name="Brambilla E.M."/>
            <person name="Rohde M."/>
            <person name="Verbarg S."/>
            <person name="Goker M."/>
            <person name="Bristow J."/>
            <person name="Eisen J.A."/>
            <person name="Markowitz V."/>
            <person name="Hugenholtz P."/>
            <person name="Kyrpides N.C."/>
            <person name="Klenk H.P."/>
            <person name="Woyke T."/>
        </authorList>
    </citation>
    <scope>NUCLEOTIDE SEQUENCE [LARGE SCALE GENOMIC DNA]</scope>
    <source>
        <strain evidence="9">ATCC 27775 / DSM 1100 / LMG 10767 / O</strain>
    </source>
</reference>
<feature type="transmembrane region" description="Helical" evidence="6">
    <location>
        <begin position="374"/>
        <end position="393"/>
    </location>
</feature>
<dbReference type="STRING" id="760192.Halhy_2333"/>
<dbReference type="AlphaFoldDB" id="F4KV84"/>
<dbReference type="Gene3D" id="1.20.1250.20">
    <property type="entry name" value="MFS general substrate transporter like domains"/>
    <property type="match status" value="1"/>
</dbReference>
<evidence type="ECO:0000256" key="1">
    <source>
        <dbReference type="ARBA" id="ARBA00004651"/>
    </source>
</evidence>
<feature type="transmembrane region" description="Helical" evidence="6">
    <location>
        <begin position="302"/>
        <end position="321"/>
    </location>
</feature>
<feature type="transmembrane region" description="Helical" evidence="6">
    <location>
        <begin position="7"/>
        <end position="26"/>
    </location>
</feature>
<reference key="2">
    <citation type="submission" date="2011-04" db="EMBL/GenBank/DDBJ databases">
        <title>Complete sequence of chromosome of Haliscomenobacter hydrossis DSM 1100.</title>
        <authorList>
            <consortium name="US DOE Joint Genome Institute (JGI-PGF)"/>
            <person name="Lucas S."/>
            <person name="Han J."/>
            <person name="Lapidus A."/>
            <person name="Bruce D."/>
            <person name="Goodwin L."/>
            <person name="Pitluck S."/>
            <person name="Peters L."/>
            <person name="Kyrpides N."/>
            <person name="Mavromatis K."/>
            <person name="Ivanova N."/>
            <person name="Ovchinnikova G."/>
            <person name="Pagani I."/>
            <person name="Daligault H."/>
            <person name="Detter J.C."/>
            <person name="Han C."/>
            <person name="Land M."/>
            <person name="Hauser L."/>
            <person name="Markowitz V."/>
            <person name="Cheng J.-F."/>
            <person name="Hugenholtz P."/>
            <person name="Woyke T."/>
            <person name="Wu D."/>
            <person name="Verbarg S."/>
            <person name="Frueling A."/>
            <person name="Brambilla E."/>
            <person name="Klenk H.-P."/>
            <person name="Eisen J.A."/>
        </authorList>
    </citation>
    <scope>NUCLEOTIDE SEQUENCE</scope>
    <source>
        <strain>DSM 1100</strain>
    </source>
</reference>
<evidence type="ECO:0000256" key="2">
    <source>
        <dbReference type="ARBA" id="ARBA00022475"/>
    </source>
</evidence>
<dbReference type="SUPFAM" id="SSF103473">
    <property type="entry name" value="MFS general substrate transporter"/>
    <property type="match status" value="1"/>
</dbReference>
<keyword evidence="5 6" id="KW-0472">Membrane</keyword>
<evidence type="ECO:0000313" key="9">
    <source>
        <dbReference type="Proteomes" id="UP000008461"/>
    </source>
</evidence>
<name>F4KV84_HALH1</name>
<feature type="domain" description="Major facilitator superfamily (MFS) profile" evidence="7">
    <location>
        <begin position="8"/>
        <end position="396"/>
    </location>
</feature>
<dbReference type="RefSeq" id="WP_013764760.1">
    <property type="nucleotide sequence ID" value="NC_015510.1"/>
</dbReference>
<dbReference type="Proteomes" id="UP000008461">
    <property type="component" value="Chromosome"/>
</dbReference>
<dbReference type="OrthoDB" id="9812221at2"/>
<evidence type="ECO:0000256" key="5">
    <source>
        <dbReference type="ARBA" id="ARBA00023136"/>
    </source>
</evidence>
<keyword evidence="9" id="KW-1185">Reference proteome</keyword>
<accession>F4KV84</accession>
<dbReference type="EMBL" id="CP002691">
    <property type="protein sequence ID" value="AEE50210.1"/>
    <property type="molecule type" value="Genomic_DNA"/>
</dbReference>
<feature type="transmembrane region" description="Helical" evidence="6">
    <location>
        <begin position="132"/>
        <end position="154"/>
    </location>
</feature>
<comment type="subcellular location">
    <subcellularLocation>
        <location evidence="1">Cell membrane</location>
        <topology evidence="1">Multi-pass membrane protein</topology>
    </subcellularLocation>
</comment>
<dbReference type="KEGG" id="hhy:Halhy_2333"/>
<dbReference type="PROSITE" id="PS50850">
    <property type="entry name" value="MFS"/>
    <property type="match status" value="1"/>
</dbReference>
<keyword evidence="3 6" id="KW-0812">Transmembrane</keyword>
<dbReference type="InterPro" id="IPR050189">
    <property type="entry name" value="MFS_Efflux_Transporters"/>
</dbReference>
<dbReference type="InterPro" id="IPR011701">
    <property type="entry name" value="MFS"/>
</dbReference>
<feature type="transmembrane region" description="Helical" evidence="6">
    <location>
        <begin position="46"/>
        <end position="67"/>
    </location>
</feature>
<evidence type="ECO:0000259" key="7">
    <source>
        <dbReference type="PROSITE" id="PS50850"/>
    </source>
</evidence>
<dbReference type="InterPro" id="IPR036259">
    <property type="entry name" value="MFS_trans_sf"/>
</dbReference>
<feature type="transmembrane region" description="Helical" evidence="6">
    <location>
        <begin position="74"/>
        <end position="93"/>
    </location>
</feature>
<dbReference type="GO" id="GO:0022857">
    <property type="term" value="F:transmembrane transporter activity"/>
    <property type="evidence" value="ECO:0007669"/>
    <property type="project" value="InterPro"/>
</dbReference>
<dbReference type="PANTHER" id="PTHR43124:SF3">
    <property type="entry name" value="CHLORAMPHENICOL EFFLUX PUMP RV0191"/>
    <property type="match status" value="1"/>
</dbReference>
<dbReference type="CDD" id="cd17324">
    <property type="entry name" value="MFS_NepI_like"/>
    <property type="match status" value="1"/>
</dbReference>
<proteinExistence type="predicted"/>
<organism evidence="8 9">
    <name type="scientific">Haliscomenobacter hydrossis (strain ATCC 27775 / DSM 1100 / LMG 10767 / O)</name>
    <dbReference type="NCBI Taxonomy" id="760192"/>
    <lineage>
        <taxon>Bacteria</taxon>
        <taxon>Pseudomonadati</taxon>
        <taxon>Bacteroidota</taxon>
        <taxon>Saprospiria</taxon>
        <taxon>Saprospirales</taxon>
        <taxon>Haliscomenobacteraceae</taxon>
        <taxon>Haliscomenobacter</taxon>
    </lineage>
</organism>
<dbReference type="Pfam" id="PF07690">
    <property type="entry name" value="MFS_1"/>
    <property type="match status" value="1"/>
</dbReference>
<keyword evidence="2" id="KW-1003">Cell membrane</keyword>
<evidence type="ECO:0000256" key="6">
    <source>
        <dbReference type="SAM" id="Phobius"/>
    </source>
</evidence>
<dbReference type="GO" id="GO:0005886">
    <property type="term" value="C:plasma membrane"/>
    <property type="evidence" value="ECO:0007669"/>
    <property type="project" value="UniProtKB-SubCell"/>
</dbReference>
<dbReference type="InterPro" id="IPR020846">
    <property type="entry name" value="MFS_dom"/>
</dbReference>
<dbReference type="PANTHER" id="PTHR43124">
    <property type="entry name" value="PURINE EFFLUX PUMP PBUE"/>
    <property type="match status" value="1"/>
</dbReference>
<sequence length="411" mass="45104">MSWKERIILILLAALNFTHILDFMIMMPLGNYLMPYFDLSPQQFSVLVSAYTISAAVSGFGAAFFVDRFDRKKVLLFAYVGFLIGTIGCGLAPTFITLFLARTFAGLFGGLIGAQVLSIVADSFPYERRGAAMGAIMSAFALASTFGVPFALYLANLISWHAPFLLVGFLGIALIPLIIRYLPAMTGHLQAEDAPVQSKWSVITNVFADPRQYTALLFSGLIMFGHFSIIPFINPYMEFNVGFSKNFTPLIYLVGGVAAFFASNILGRLSDVYGKVTLFMICTFSALPMVFIITNLPPLQAYIPVLILFGFWFSAATGRGVTSSAMITSVVSPEHRGSFQSFNSSLQQLGSGLAALVAGFIVSKDPQTGKLVHYDWVGYMSIVTLLFCVYLGYRNFRHLEKPELAIAEQVH</sequence>
<dbReference type="eggNOG" id="COG2814">
    <property type="taxonomic scope" value="Bacteria"/>
</dbReference>
<feature type="transmembrane region" description="Helical" evidence="6">
    <location>
        <begin position="342"/>
        <end position="362"/>
    </location>
</feature>
<dbReference type="HOGENOM" id="CLU_001265_61_5_10"/>
<keyword evidence="4 6" id="KW-1133">Transmembrane helix</keyword>
<evidence type="ECO:0000256" key="4">
    <source>
        <dbReference type="ARBA" id="ARBA00022989"/>
    </source>
</evidence>
<feature type="transmembrane region" description="Helical" evidence="6">
    <location>
        <begin position="249"/>
        <end position="266"/>
    </location>
</feature>
<evidence type="ECO:0000256" key="3">
    <source>
        <dbReference type="ARBA" id="ARBA00022692"/>
    </source>
</evidence>
<feature type="transmembrane region" description="Helical" evidence="6">
    <location>
        <begin position="99"/>
        <end position="120"/>
    </location>
</feature>
<gene>
    <name evidence="8" type="ordered locus">Halhy_2333</name>
</gene>
<protein>
    <submittedName>
        <fullName evidence="8">Major facilitator superfamily MFS_1</fullName>
    </submittedName>
</protein>